<accession>A0A4U5N1C9</accession>
<gene>
    <name evidence="2" type="ORF">L596_017343</name>
</gene>
<dbReference type="AlphaFoldDB" id="A0A4U5N1C9"/>
<sequence length="72" mass="8159">MERKTKPQSYPASNTSQLRMRSGQEGQCITANRTPNLCKLTTKGKFKGKLIYKEKLTKTETENCTFLKSKTG</sequence>
<dbReference type="Proteomes" id="UP000298663">
    <property type="component" value="Unassembled WGS sequence"/>
</dbReference>
<evidence type="ECO:0000256" key="1">
    <source>
        <dbReference type="SAM" id="MobiDB-lite"/>
    </source>
</evidence>
<evidence type="ECO:0000313" key="3">
    <source>
        <dbReference type="Proteomes" id="UP000298663"/>
    </source>
</evidence>
<name>A0A4U5N1C9_STECR</name>
<comment type="caution">
    <text evidence="2">The sequence shown here is derived from an EMBL/GenBank/DDBJ whole genome shotgun (WGS) entry which is preliminary data.</text>
</comment>
<keyword evidence="3" id="KW-1185">Reference proteome</keyword>
<feature type="region of interest" description="Disordered" evidence="1">
    <location>
        <begin position="1"/>
        <end position="27"/>
    </location>
</feature>
<reference evidence="2 3" key="1">
    <citation type="journal article" date="2015" name="Genome Biol.">
        <title>Comparative genomics of Steinernema reveals deeply conserved gene regulatory networks.</title>
        <authorList>
            <person name="Dillman A.R."/>
            <person name="Macchietto M."/>
            <person name="Porter C.F."/>
            <person name="Rogers A."/>
            <person name="Williams B."/>
            <person name="Antoshechkin I."/>
            <person name="Lee M.M."/>
            <person name="Goodwin Z."/>
            <person name="Lu X."/>
            <person name="Lewis E.E."/>
            <person name="Goodrich-Blair H."/>
            <person name="Stock S.P."/>
            <person name="Adams B.J."/>
            <person name="Sternberg P.W."/>
            <person name="Mortazavi A."/>
        </authorList>
    </citation>
    <scope>NUCLEOTIDE SEQUENCE [LARGE SCALE GENOMIC DNA]</scope>
    <source>
        <strain evidence="2 3">ALL</strain>
    </source>
</reference>
<evidence type="ECO:0000313" key="2">
    <source>
        <dbReference type="EMBL" id="TKR76156.1"/>
    </source>
</evidence>
<dbReference type="EMBL" id="AZBU02000005">
    <property type="protein sequence ID" value="TKR76156.1"/>
    <property type="molecule type" value="Genomic_DNA"/>
</dbReference>
<proteinExistence type="predicted"/>
<reference evidence="2 3" key="2">
    <citation type="journal article" date="2019" name="G3 (Bethesda)">
        <title>Hybrid Assembly of the Genome of the Entomopathogenic Nematode Steinernema carpocapsae Identifies the X-Chromosome.</title>
        <authorList>
            <person name="Serra L."/>
            <person name="Macchietto M."/>
            <person name="Macias-Munoz A."/>
            <person name="McGill C.J."/>
            <person name="Rodriguez I.M."/>
            <person name="Rodriguez B."/>
            <person name="Murad R."/>
            <person name="Mortazavi A."/>
        </authorList>
    </citation>
    <scope>NUCLEOTIDE SEQUENCE [LARGE SCALE GENOMIC DNA]</scope>
    <source>
        <strain evidence="2 3">ALL</strain>
    </source>
</reference>
<protein>
    <submittedName>
        <fullName evidence="2">Uncharacterized protein</fullName>
    </submittedName>
</protein>
<organism evidence="2 3">
    <name type="scientific">Steinernema carpocapsae</name>
    <name type="common">Entomopathogenic nematode</name>
    <dbReference type="NCBI Taxonomy" id="34508"/>
    <lineage>
        <taxon>Eukaryota</taxon>
        <taxon>Metazoa</taxon>
        <taxon>Ecdysozoa</taxon>
        <taxon>Nematoda</taxon>
        <taxon>Chromadorea</taxon>
        <taxon>Rhabditida</taxon>
        <taxon>Tylenchina</taxon>
        <taxon>Panagrolaimomorpha</taxon>
        <taxon>Strongyloidoidea</taxon>
        <taxon>Steinernematidae</taxon>
        <taxon>Steinernema</taxon>
    </lineage>
</organism>
<feature type="compositionally biased region" description="Polar residues" evidence="1">
    <location>
        <begin position="7"/>
        <end position="27"/>
    </location>
</feature>